<feature type="compositionally biased region" description="Basic and acidic residues" evidence="1">
    <location>
        <begin position="1"/>
        <end position="67"/>
    </location>
</feature>
<feature type="compositionally biased region" description="Acidic residues" evidence="1">
    <location>
        <begin position="221"/>
        <end position="239"/>
    </location>
</feature>
<dbReference type="PANTHER" id="PTHR37171">
    <property type="entry name" value="SERINE/THREONINE-PROTEIN KINASE YRZF-RELATED"/>
    <property type="match status" value="1"/>
</dbReference>
<feature type="region of interest" description="Disordered" evidence="1">
    <location>
        <begin position="1"/>
        <end position="69"/>
    </location>
</feature>
<dbReference type="GO" id="GO:0004672">
    <property type="term" value="F:protein kinase activity"/>
    <property type="evidence" value="ECO:0007669"/>
    <property type="project" value="InterPro"/>
</dbReference>
<dbReference type="InterPro" id="IPR052396">
    <property type="entry name" value="Meiotic_Drive_Suppr_Kinase"/>
</dbReference>
<proteinExistence type="predicted"/>
<organism evidence="3 4">
    <name type="scientific">Parachaetomium inaequale</name>
    <dbReference type="NCBI Taxonomy" id="2588326"/>
    <lineage>
        <taxon>Eukaryota</taxon>
        <taxon>Fungi</taxon>
        <taxon>Dikarya</taxon>
        <taxon>Ascomycota</taxon>
        <taxon>Pezizomycotina</taxon>
        <taxon>Sordariomycetes</taxon>
        <taxon>Sordariomycetidae</taxon>
        <taxon>Sordariales</taxon>
        <taxon>Chaetomiaceae</taxon>
        <taxon>Parachaetomium</taxon>
    </lineage>
</organism>
<reference evidence="4" key="1">
    <citation type="journal article" date="2023" name="Mol. Phylogenet. Evol.">
        <title>Genome-scale phylogeny and comparative genomics of the fungal order Sordariales.</title>
        <authorList>
            <person name="Hensen N."/>
            <person name="Bonometti L."/>
            <person name="Westerberg I."/>
            <person name="Brannstrom I.O."/>
            <person name="Guillou S."/>
            <person name="Cros-Aarteil S."/>
            <person name="Calhoun S."/>
            <person name="Haridas S."/>
            <person name="Kuo A."/>
            <person name="Mondo S."/>
            <person name="Pangilinan J."/>
            <person name="Riley R."/>
            <person name="LaButti K."/>
            <person name="Andreopoulos B."/>
            <person name="Lipzen A."/>
            <person name="Chen C."/>
            <person name="Yan M."/>
            <person name="Daum C."/>
            <person name="Ng V."/>
            <person name="Clum A."/>
            <person name="Steindorff A."/>
            <person name="Ohm R.A."/>
            <person name="Martin F."/>
            <person name="Silar P."/>
            <person name="Natvig D.O."/>
            <person name="Lalanne C."/>
            <person name="Gautier V."/>
            <person name="Ament-Velasquez S.L."/>
            <person name="Kruys A."/>
            <person name="Hutchinson M.I."/>
            <person name="Powell A.J."/>
            <person name="Barry K."/>
            <person name="Miller A.N."/>
            <person name="Grigoriev I.V."/>
            <person name="Debuchy R."/>
            <person name="Gladieux P."/>
            <person name="Hiltunen Thoren M."/>
            <person name="Johannesson H."/>
        </authorList>
    </citation>
    <scope>NUCLEOTIDE SEQUENCE [LARGE SCALE GENOMIC DNA]</scope>
    <source>
        <strain evidence="4">CBS 284.82</strain>
    </source>
</reference>
<feature type="region of interest" description="Disordered" evidence="1">
    <location>
        <begin position="214"/>
        <end position="250"/>
    </location>
</feature>
<dbReference type="InterPro" id="IPR011009">
    <property type="entry name" value="Kinase-like_dom_sf"/>
</dbReference>
<evidence type="ECO:0000313" key="4">
    <source>
        <dbReference type="Proteomes" id="UP001303115"/>
    </source>
</evidence>
<accession>A0AAN6PJW3</accession>
<dbReference type="AlphaFoldDB" id="A0AAN6PJW3"/>
<dbReference type="SUPFAM" id="SSF56112">
    <property type="entry name" value="Protein kinase-like (PK-like)"/>
    <property type="match status" value="1"/>
</dbReference>
<name>A0AAN6PJW3_9PEZI</name>
<evidence type="ECO:0000259" key="2">
    <source>
        <dbReference type="PROSITE" id="PS50011"/>
    </source>
</evidence>
<keyword evidence="4" id="KW-1185">Reference proteome</keyword>
<dbReference type="Gene3D" id="1.10.510.10">
    <property type="entry name" value="Transferase(Phosphotransferase) domain 1"/>
    <property type="match status" value="1"/>
</dbReference>
<dbReference type="PROSITE" id="PS50011">
    <property type="entry name" value="PROTEIN_KINASE_DOM"/>
    <property type="match status" value="1"/>
</dbReference>
<sequence length="784" mass="88001">MDGRFEEAEELRRQLRQAKRDRQEAEERAERAERHIEQEKVQRQKAREEAKEAKRVAEKERTQRQDAEPDIVGNRNACQEHLYDKFSAETNKALTSKGGLTDPAHKWCPTKLLPWSDFLDLQKTVLGEIYAAFGDERTFPAAKEVPAVAKVVRRRVANEADVLLVQYIAVQHPVSVIIEEVAARPSIKAELGISSRVVFENQITAISELADGADGRRDGEIAEDGQGSEDKDNEDDDEKNNEAMAPKIGPSCARARPDQVAVYWPDLKDPDNLEGRAIAFVVEYKAPHKLTVAHLRLGLREMDIRTEVVVPITSNPEHFQYDSERLVAAAVTQTYHYMIENGLEYSYLSTGEAFVFLKIDWSNPGNLFFHLAEPRAEVAAHGANGRHCTAVSQVLAFALLALRTGQKSQTIRNNATRDLKTWAVDYDLMIQTIAEEREGKSVTPSVYTPSPKTYTNVDRSPYVFLKNGRAALPKTCRPGADNCGRKRTPDGDDDDVTTDGSTNGPTIGTQTPVRSHGHGRGQKSGTAPARSSHGPPARSQSSPYCTQQCLLGLVCGFPLDSRCPNAAFHRRHGSSDSRHHPVDHKTWQRRLEEQLDQSLDDGIKPLWKQGARGVLFRVTLLEYGYTFVAKGTTPEAVEYLRREAKMYGRLRTLQGSGIPVFLGAVDLKWPYRYDIGVRLVHMLFLSWGGESILDRKEALGLDQAALDRQLLPLVQNMHRLGVIHMDVRGPNILWCEETGKIMLVDFERAITVASRRRNPHPLRAQAVQRFMQEDLGYAQIVLRT</sequence>
<protein>
    <recommendedName>
        <fullName evidence="2">Protein kinase domain-containing protein</fullName>
    </recommendedName>
</protein>
<dbReference type="EMBL" id="MU854376">
    <property type="protein sequence ID" value="KAK4040486.1"/>
    <property type="molecule type" value="Genomic_DNA"/>
</dbReference>
<evidence type="ECO:0000256" key="1">
    <source>
        <dbReference type="SAM" id="MobiDB-lite"/>
    </source>
</evidence>
<feature type="domain" description="Protein kinase" evidence="2">
    <location>
        <begin position="601"/>
        <end position="784"/>
    </location>
</feature>
<dbReference type="Proteomes" id="UP001303115">
    <property type="component" value="Unassembled WGS sequence"/>
</dbReference>
<dbReference type="PANTHER" id="PTHR37171:SF1">
    <property type="entry name" value="SERINE_THREONINE-PROTEIN KINASE YRZF-RELATED"/>
    <property type="match status" value="1"/>
</dbReference>
<evidence type="ECO:0000313" key="3">
    <source>
        <dbReference type="EMBL" id="KAK4040486.1"/>
    </source>
</evidence>
<feature type="region of interest" description="Disordered" evidence="1">
    <location>
        <begin position="475"/>
        <end position="542"/>
    </location>
</feature>
<dbReference type="GO" id="GO:0005524">
    <property type="term" value="F:ATP binding"/>
    <property type="evidence" value="ECO:0007669"/>
    <property type="project" value="InterPro"/>
</dbReference>
<gene>
    <name evidence="3" type="ORF">C8A01DRAFT_46203</name>
</gene>
<dbReference type="InterPro" id="IPR000719">
    <property type="entry name" value="Prot_kinase_dom"/>
</dbReference>
<comment type="caution">
    <text evidence="3">The sequence shown here is derived from an EMBL/GenBank/DDBJ whole genome shotgun (WGS) entry which is preliminary data.</text>
</comment>